<proteinExistence type="predicted"/>
<organism evidence="2 3">
    <name type="scientific">Endocarpon pusillum (strain Z07020 / HMAS-L-300199)</name>
    <name type="common">Lichen-forming fungus</name>
    <dbReference type="NCBI Taxonomy" id="1263415"/>
    <lineage>
        <taxon>Eukaryota</taxon>
        <taxon>Fungi</taxon>
        <taxon>Dikarya</taxon>
        <taxon>Ascomycota</taxon>
        <taxon>Pezizomycotina</taxon>
        <taxon>Eurotiomycetes</taxon>
        <taxon>Chaetothyriomycetidae</taxon>
        <taxon>Verrucariales</taxon>
        <taxon>Verrucariaceae</taxon>
        <taxon>Endocarpon</taxon>
    </lineage>
</organism>
<dbReference type="OrthoDB" id="539213at2759"/>
<dbReference type="InterPro" id="IPR025676">
    <property type="entry name" value="Clr5_dom"/>
</dbReference>
<dbReference type="Pfam" id="PF14420">
    <property type="entry name" value="Clr5"/>
    <property type="match status" value="1"/>
</dbReference>
<dbReference type="HOGENOM" id="CLU_669078_0_0_1"/>
<dbReference type="AlphaFoldDB" id="U1GJW8"/>
<name>U1GJW8_ENDPU</name>
<dbReference type="OMA" id="HITHHLA"/>
<dbReference type="Proteomes" id="UP000019373">
    <property type="component" value="Unassembled WGS sequence"/>
</dbReference>
<feature type="domain" description="Clr5" evidence="1">
    <location>
        <begin position="26"/>
        <end position="78"/>
    </location>
</feature>
<dbReference type="PANTHER" id="PTHR38788">
    <property type="entry name" value="CLR5 DOMAIN-CONTAINING PROTEIN"/>
    <property type="match status" value="1"/>
</dbReference>
<accession>U1GJW8</accession>
<keyword evidence="3" id="KW-1185">Reference proteome</keyword>
<sequence length="411" mass="46494">MEATFMDLCVTQFAAASNKADTFHSAAEWETWRPLITQLYFTEDKTLKMVQKILADDYGFHATERMFKRRIHKWKLDKNNKEHEMKAVVHTLEQRRQYGRSPLLAVRNSDPSVLSCQSSTYHDSPPLVGTSRLTTTCSGFKVTPTASSQSQQPSYYPSNFQTFFYPTDWIDDPLSSKSEEVTANTVIDGTRHFYFTWADNIRSFRNVNCLCKASFVSDMSRHIKFVLTNLQWRKYGEAFKFLNTILEGLRRWAKMLNPIVLLLMLCFVMELDNGDMQPVAQQVLSYLASLSNIAQGPGHPIRTVSRSLLHMAGPERSRLVRATLCNIYGSIGQDGNADSILIAWAQSIGTHITHHLANGRSIRISSVVTRHHRSHDADDFSCCIHGALGPKLTGAGRGTRFCDQASVRSSR</sequence>
<gene>
    <name evidence="2" type="ORF">EPUS_07925</name>
</gene>
<evidence type="ECO:0000259" key="1">
    <source>
        <dbReference type="Pfam" id="PF14420"/>
    </source>
</evidence>
<reference evidence="3" key="1">
    <citation type="journal article" date="2014" name="BMC Genomics">
        <title>Genome characteristics reveal the impact of lichenization on lichen-forming fungus Endocarpon pusillum Hedwig (Verrucariales, Ascomycota).</title>
        <authorList>
            <person name="Wang Y.-Y."/>
            <person name="Liu B."/>
            <person name="Zhang X.-Y."/>
            <person name="Zhou Q.-M."/>
            <person name="Zhang T."/>
            <person name="Li H."/>
            <person name="Yu Y.-F."/>
            <person name="Zhang X.-L."/>
            <person name="Hao X.-Y."/>
            <person name="Wang M."/>
            <person name="Wang L."/>
            <person name="Wei J.-C."/>
        </authorList>
    </citation>
    <scope>NUCLEOTIDE SEQUENCE [LARGE SCALE GENOMIC DNA]</scope>
    <source>
        <strain evidence="3">Z07020 / HMAS-L-300199</strain>
    </source>
</reference>
<dbReference type="GeneID" id="19242804"/>
<protein>
    <recommendedName>
        <fullName evidence="1">Clr5 domain-containing protein</fullName>
    </recommendedName>
</protein>
<dbReference type="EMBL" id="KE721103">
    <property type="protein sequence ID" value="ERF72468.1"/>
    <property type="molecule type" value="Genomic_DNA"/>
</dbReference>
<dbReference type="PANTHER" id="PTHR38788:SF3">
    <property type="entry name" value="CLR5 DOMAIN-CONTAINING PROTEIN"/>
    <property type="match status" value="1"/>
</dbReference>
<dbReference type="RefSeq" id="XP_007801903.1">
    <property type="nucleotide sequence ID" value="XM_007803712.1"/>
</dbReference>
<evidence type="ECO:0000313" key="3">
    <source>
        <dbReference type="Proteomes" id="UP000019373"/>
    </source>
</evidence>
<evidence type="ECO:0000313" key="2">
    <source>
        <dbReference type="EMBL" id="ERF72468.1"/>
    </source>
</evidence>